<dbReference type="CDD" id="cd09917">
    <property type="entry name" value="F-box_SF"/>
    <property type="match status" value="1"/>
</dbReference>
<keyword evidence="2" id="KW-0040">ANK repeat</keyword>
<dbReference type="Pfam" id="PF12937">
    <property type="entry name" value="F-box-like"/>
    <property type="match status" value="1"/>
</dbReference>
<name>A0A6A6T1F8_9PLEO</name>
<dbReference type="Proteomes" id="UP000799324">
    <property type="component" value="Unassembled WGS sequence"/>
</dbReference>
<feature type="compositionally biased region" description="Basic and acidic residues" evidence="3">
    <location>
        <begin position="493"/>
        <end position="505"/>
    </location>
</feature>
<keyword evidence="1" id="KW-0677">Repeat</keyword>
<evidence type="ECO:0000256" key="1">
    <source>
        <dbReference type="ARBA" id="ARBA00022737"/>
    </source>
</evidence>
<dbReference type="InterPro" id="IPR036770">
    <property type="entry name" value="Ankyrin_rpt-contain_sf"/>
</dbReference>
<evidence type="ECO:0000256" key="3">
    <source>
        <dbReference type="SAM" id="MobiDB-lite"/>
    </source>
</evidence>
<accession>A0A6A6T1F8</accession>
<dbReference type="PANTHER" id="PTHR24161">
    <property type="entry name" value="ANK_REP_REGION DOMAIN-CONTAINING PROTEIN-RELATED"/>
    <property type="match status" value="1"/>
</dbReference>
<reference evidence="5" key="1">
    <citation type="journal article" date="2020" name="Stud. Mycol.">
        <title>101 Dothideomycetes genomes: a test case for predicting lifestyles and emergence of pathogens.</title>
        <authorList>
            <person name="Haridas S."/>
            <person name="Albert R."/>
            <person name="Binder M."/>
            <person name="Bloem J."/>
            <person name="Labutti K."/>
            <person name="Salamov A."/>
            <person name="Andreopoulos B."/>
            <person name="Baker S."/>
            <person name="Barry K."/>
            <person name="Bills G."/>
            <person name="Bluhm B."/>
            <person name="Cannon C."/>
            <person name="Castanera R."/>
            <person name="Culley D."/>
            <person name="Daum C."/>
            <person name="Ezra D."/>
            <person name="Gonzalez J."/>
            <person name="Henrissat B."/>
            <person name="Kuo A."/>
            <person name="Liang C."/>
            <person name="Lipzen A."/>
            <person name="Lutzoni F."/>
            <person name="Magnuson J."/>
            <person name="Mondo S."/>
            <person name="Nolan M."/>
            <person name="Ohm R."/>
            <person name="Pangilinan J."/>
            <person name="Park H.-J."/>
            <person name="Ramirez L."/>
            <person name="Alfaro M."/>
            <person name="Sun H."/>
            <person name="Tritt A."/>
            <person name="Yoshinaga Y."/>
            <person name="Zwiers L.-H."/>
            <person name="Turgeon B."/>
            <person name="Goodwin S."/>
            <person name="Spatafora J."/>
            <person name="Crous P."/>
            <person name="Grigoriev I."/>
        </authorList>
    </citation>
    <scope>NUCLEOTIDE SEQUENCE</scope>
    <source>
        <strain evidence="5">CBS 122681</strain>
    </source>
</reference>
<sequence>MAGELDGDKPSPIGLLTLPNELLIEIASPLRTPDARRLGKVSRRLRFFVEDYLARYRYNAGLFTLPNELMLEIAQHLTTQKDRSWLARASQRLYPLIMDCIFRYDVRYSMSSLLIYAAKRNLKNMAQKILHLGGDVNTQVGVGTRFLGNRLTPLATAAYHGHERMVNMFLNSGASHFVNILRIPLATAMLNRHETVSLVLSRTLESSDVPLTRERGTVLQMACVAKLVNLVRFHLEKESRRGGRIDVQSLRNRSSALYQILKKDASIDDIIKRQLHEDTYQIVFMLLEHGADPDVQFGTKSSHPVTARSVASRHPDPRVRNKLLKASPVTESKECASHIGRPWIASQNETLKPCQARSEALRSEVSRHTTLWDFLSKSGAEMRTFKNEELSGVRETDDEGYPLNALILAKVPQPELEDVKKKSELKKPPPLSSYPQLRATEVCAQHDAGTSLAHRVRNEVKQSSRSAEDESSSLLNQSKMIPKENRNVSWASIHKDHGSWGRDATRITSPADIGQPAYRSSKKTKWKPLSLKD</sequence>
<dbReference type="PANTHER" id="PTHR24161:SF121">
    <property type="entry name" value="M-PHASE PHOSPHOPROTEIN 8"/>
    <property type="match status" value="1"/>
</dbReference>
<organism evidence="5 6">
    <name type="scientific">Lophiostoma macrostomum CBS 122681</name>
    <dbReference type="NCBI Taxonomy" id="1314788"/>
    <lineage>
        <taxon>Eukaryota</taxon>
        <taxon>Fungi</taxon>
        <taxon>Dikarya</taxon>
        <taxon>Ascomycota</taxon>
        <taxon>Pezizomycotina</taxon>
        <taxon>Dothideomycetes</taxon>
        <taxon>Pleosporomycetidae</taxon>
        <taxon>Pleosporales</taxon>
        <taxon>Lophiostomataceae</taxon>
        <taxon>Lophiostoma</taxon>
    </lineage>
</organism>
<dbReference type="InterPro" id="IPR002110">
    <property type="entry name" value="Ankyrin_rpt"/>
</dbReference>
<dbReference type="SUPFAM" id="SSF48403">
    <property type="entry name" value="Ankyrin repeat"/>
    <property type="match status" value="1"/>
</dbReference>
<dbReference type="InterPro" id="IPR001810">
    <property type="entry name" value="F-box_dom"/>
</dbReference>
<dbReference type="EMBL" id="MU004390">
    <property type="protein sequence ID" value="KAF2653001.1"/>
    <property type="molecule type" value="Genomic_DNA"/>
</dbReference>
<proteinExistence type="predicted"/>
<dbReference type="Gene3D" id="1.25.40.20">
    <property type="entry name" value="Ankyrin repeat-containing domain"/>
    <property type="match status" value="1"/>
</dbReference>
<dbReference type="Pfam" id="PF00023">
    <property type="entry name" value="Ank"/>
    <property type="match status" value="1"/>
</dbReference>
<dbReference type="SMART" id="SM00248">
    <property type="entry name" value="ANK"/>
    <property type="match status" value="3"/>
</dbReference>
<evidence type="ECO:0000313" key="5">
    <source>
        <dbReference type="EMBL" id="KAF2653001.1"/>
    </source>
</evidence>
<dbReference type="AlphaFoldDB" id="A0A6A6T1F8"/>
<dbReference type="SMART" id="SM00256">
    <property type="entry name" value="FBOX"/>
    <property type="match status" value="2"/>
</dbReference>
<dbReference type="PROSITE" id="PS50181">
    <property type="entry name" value="FBOX"/>
    <property type="match status" value="1"/>
</dbReference>
<feature type="domain" description="F-box" evidence="4">
    <location>
        <begin position="12"/>
        <end position="59"/>
    </location>
</feature>
<protein>
    <recommendedName>
        <fullName evidence="4">F-box domain-containing protein</fullName>
    </recommendedName>
</protein>
<dbReference type="InterPro" id="IPR036047">
    <property type="entry name" value="F-box-like_dom_sf"/>
</dbReference>
<feature type="region of interest" description="Disordered" evidence="3">
    <location>
        <begin position="459"/>
        <end position="533"/>
    </location>
</feature>
<evidence type="ECO:0000259" key="4">
    <source>
        <dbReference type="PROSITE" id="PS50181"/>
    </source>
</evidence>
<evidence type="ECO:0000256" key="2">
    <source>
        <dbReference type="ARBA" id="ARBA00023043"/>
    </source>
</evidence>
<keyword evidence="6" id="KW-1185">Reference proteome</keyword>
<gene>
    <name evidence="5" type="ORF">K491DRAFT_695151</name>
</gene>
<dbReference type="SUPFAM" id="SSF81383">
    <property type="entry name" value="F-box domain"/>
    <property type="match status" value="1"/>
</dbReference>
<evidence type="ECO:0000313" key="6">
    <source>
        <dbReference type="Proteomes" id="UP000799324"/>
    </source>
</evidence>
<feature type="compositionally biased region" description="Basic and acidic residues" evidence="3">
    <location>
        <begin position="459"/>
        <end position="468"/>
    </location>
</feature>
<dbReference type="OrthoDB" id="366390at2759"/>